<name>A0A7S7YER5_9VIRU</name>
<protein>
    <submittedName>
        <fullName evidence="1">Uncharacterized protein</fullName>
    </submittedName>
</protein>
<organism evidence="1 2">
    <name type="scientific">Medusavirus stheno T3</name>
    <dbReference type="NCBI Taxonomy" id="3069717"/>
    <lineage>
        <taxon>Viruses</taxon>
        <taxon>Varidnaviria</taxon>
        <taxon>Bamfordvirae</taxon>
        <taxon>Nucleocytoviricota</taxon>
        <taxon>Megaviricetes</taxon>
        <taxon>Mamonoviridae</taxon>
        <taxon>Medusavirus</taxon>
        <taxon>Medusavirus sthenus</taxon>
    </lineage>
</organism>
<dbReference type="KEGG" id="vg:80543639"/>
<reference evidence="1 2" key="1">
    <citation type="submission" date="2020-09" db="EMBL/GenBank/DDBJ databases">
        <authorList>
            <person name="Zhang R."/>
            <person name="Garcia K."/>
            <person name="Ogata H."/>
        </authorList>
    </citation>
    <scope>NUCLEOTIDE SEQUENCE [LARGE SCALE GENOMIC DNA]</scope>
    <source>
        <strain evidence="2">stheno</strain>
    </source>
</reference>
<accession>A0A7S7YER5</accession>
<keyword evidence="2" id="KW-1185">Reference proteome</keyword>
<dbReference type="EMBL" id="MW018138">
    <property type="protein sequence ID" value="QPB44443.1"/>
    <property type="molecule type" value="Genomic_DNA"/>
</dbReference>
<proteinExistence type="predicted"/>
<dbReference type="Proteomes" id="UP001162098">
    <property type="component" value="Segment"/>
</dbReference>
<evidence type="ECO:0000313" key="2">
    <source>
        <dbReference type="Proteomes" id="UP001162098"/>
    </source>
</evidence>
<sequence length="188" mass="21633">MQPPALFEVACRAAARRLCDAVGSVEEFRAHIADLPDFAHRPIAQQLLRHVIQDIVDERFSGPTRTRGDGDKREPIGRIELAKSRPVVFVSYYYRKRSFACFRVTPEVTDPMRDVFIHTKSRRMFHFWQERRAHSQVGIREERVCTIGDPHPIAVAIANRFDTKKLALSVCGFGIKEKRLVDFLVLDT</sequence>
<evidence type="ECO:0000313" key="1">
    <source>
        <dbReference type="EMBL" id="QPB44443.1"/>
    </source>
</evidence>